<dbReference type="GO" id="GO:0006355">
    <property type="term" value="P:regulation of DNA-templated transcription"/>
    <property type="evidence" value="ECO:0007669"/>
    <property type="project" value="UniProtKB-UniRule"/>
</dbReference>
<evidence type="ECO:0000256" key="4">
    <source>
        <dbReference type="ARBA" id="ARBA00022833"/>
    </source>
</evidence>
<dbReference type="EMBL" id="CM001741">
    <property type="protein sequence ID" value="KJB14615.1"/>
    <property type="molecule type" value="Genomic_DNA"/>
</dbReference>
<dbReference type="GO" id="GO:0005634">
    <property type="term" value="C:nucleus"/>
    <property type="evidence" value="ECO:0007669"/>
    <property type="project" value="UniProtKB-SubCell"/>
</dbReference>
<dbReference type="Proteomes" id="UP000032304">
    <property type="component" value="Chromosome 2"/>
</dbReference>
<evidence type="ECO:0000256" key="6">
    <source>
        <dbReference type="RuleBase" id="RU367018"/>
    </source>
</evidence>
<dbReference type="GO" id="GO:0008270">
    <property type="term" value="F:zinc ion binding"/>
    <property type="evidence" value="ECO:0007669"/>
    <property type="project" value="UniProtKB-UniRule"/>
</dbReference>
<dbReference type="STRING" id="29730.A0A0D2R5F0"/>
<dbReference type="Pfam" id="PF04434">
    <property type="entry name" value="SWIM"/>
    <property type="match status" value="1"/>
</dbReference>
<accession>A0A0D2R5F0</accession>
<dbReference type="InterPro" id="IPR031052">
    <property type="entry name" value="FHY3/FAR1"/>
</dbReference>
<sequence>MNKYFKDFLNSSTSMSKFVIQLTQEKSSEALEAYTRKIFRKFQDELINAKQYIAKNINVKKQAYCYRMREFDKEEFEYILTFVRSSTTTTCSCHMFDFLGIMCRHELIILIKKGLSSLLNHCILNRWTKDVKKGENITLLDPSHVIIKGCP</sequence>
<dbReference type="PANTHER" id="PTHR31669">
    <property type="entry name" value="PROTEIN FAR1-RELATED SEQUENCE 10-RELATED"/>
    <property type="match status" value="1"/>
</dbReference>
<evidence type="ECO:0000256" key="3">
    <source>
        <dbReference type="ARBA" id="ARBA00022771"/>
    </source>
</evidence>
<keyword evidence="2 6" id="KW-0479">Metal-binding</keyword>
<keyword evidence="9" id="KW-1185">Reference proteome</keyword>
<dbReference type="Gramene" id="KJB14615">
    <property type="protein sequence ID" value="KJB14615"/>
    <property type="gene ID" value="B456_002G134300"/>
</dbReference>
<comment type="similarity">
    <text evidence="1 6">Belongs to the FHY3/FAR1 family.</text>
</comment>
<dbReference type="SMART" id="SM00575">
    <property type="entry name" value="ZnF_PMZ"/>
    <property type="match status" value="1"/>
</dbReference>
<comment type="subcellular location">
    <subcellularLocation>
        <location evidence="6">Nucleus</location>
    </subcellularLocation>
</comment>
<feature type="domain" description="SWIM-type" evidence="7">
    <location>
        <begin position="76"/>
        <end position="114"/>
    </location>
</feature>
<keyword evidence="4 6" id="KW-0862">Zinc</keyword>
<evidence type="ECO:0000259" key="7">
    <source>
        <dbReference type="PROSITE" id="PS50966"/>
    </source>
</evidence>
<dbReference type="AlphaFoldDB" id="A0A0D2R5F0"/>
<gene>
    <name evidence="8" type="ORF">B456_002G134300</name>
</gene>
<name>A0A0D2R5F0_GOSRA</name>
<evidence type="ECO:0000313" key="8">
    <source>
        <dbReference type="EMBL" id="KJB14615.1"/>
    </source>
</evidence>
<protein>
    <recommendedName>
        <fullName evidence="6">Protein FAR1-RELATED SEQUENCE</fullName>
    </recommendedName>
</protein>
<dbReference type="InterPro" id="IPR006564">
    <property type="entry name" value="Znf_PMZ"/>
</dbReference>
<dbReference type="OMA" id="IMCRHEL"/>
<keyword evidence="6" id="KW-0539">Nucleus</keyword>
<keyword evidence="3 5" id="KW-0863">Zinc-finger</keyword>
<evidence type="ECO:0000256" key="5">
    <source>
        <dbReference type="PROSITE-ProRule" id="PRU00325"/>
    </source>
</evidence>
<dbReference type="InterPro" id="IPR007527">
    <property type="entry name" value="Znf_SWIM"/>
</dbReference>
<evidence type="ECO:0000256" key="2">
    <source>
        <dbReference type="ARBA" id="ARBA00022723"/>
    </source>
</evidence>
<dbReference type="PROSITE" id="PS50966">
    <property type="entry name" value="ZF_SWIM"/>
    <property type="match status" value="1"/>
</dbReference>
<comment type="function">
    <text evidence="6">Putative transcription activator involved in regulating light control of development.</text>
</comment>
<evidence type="ECO:0000256" key="1">
    <source>
        <dbReference type="ARBA" id="ARBA00005889"/>
    </source>
</evidence>
<organism evidence="8 9">
    <name type="scientific">Gossypium raimondii</name>
    <name type="common">Peruvian cotton</name>
    <name type="synonym">Gossypium klotzschianum subsp. raimondii</name>
    <dbReference type="NCBI Taxonomy" id="29730"/>
    <lineage>
        <taxon>Eukaryota</taxon>
        <taxon>Viridiplantae</taxon>
        <taxon>Streptophyta</taxon>
        <taxon>Embryophyta</taxon>
        <taxon>Tracheophyta</taxon>
        <taxon>Spermatophyta</taxon>
        <taxon>Magnoliopsida</taxon>
        <taxon>eudicotyledons</taxon>
        <taxon>Gunneridae</taxon>
        <taxon>Pentapetalae</taxon>
        <taxon>rosids</taxon>
        <taxon>malvids</taxon>
        <taxon>Malvales</taxon>
        <taxon>Malvaceae</taxon>
        <taxon>Malvoideae</taxon>
        <taxon>Gossypium</taxon>
    </lineage>
</organism>
<proteinExistence type="inferred from homology"/>
<evidence type="ECO:0000313" key="9">
    <source>
        <dbReference type="Proteomes" id="UP000032304"/>
    </source>
</evidence>
<reference evidence="8 9" key="1">
    <citation type="journal article" date="2012" name="Nature">
        <title>Repeated polyploidization of Gossypium genomes and the evolution of spinnable cotton fibres.</title>
        <authorList>
            <person name="Paterson A.H."/>
            <person name="Wendel J.F."/>
            <person name="Gundlach H."/>
            <person name="Guo H."/>
            <person name="Jenkins J."/>
            <person name="Jin D."/>
            <person name="Llewellyn D."/>
            <person name="Showmaker K.C."/>
            <person name="Shu S."/>
            <person name="Udall J."/>
            <person name="Yoo M.J."/>
            <person name="Byers R."/>
            <person name="Chen W."/>
            <person name="Doron-Faigenboim A."/>
            <person name="Duke M.V."/>
            <person name="Gong L."/>
            <person name="Grimwood J."/>
            <person name="Grover C."/>
            <person name="Grupp K."/>
            <person name="Hu G."/>
            <person name="Lee T.H."/>
            <person name="Li J."/>
            <person name="Lin L."/>
            <person name="Liu T."/>
            <person name="Marler B.S."/>
            <person name="Page J.T."/>
            <person name="Roberts A.W."/>
            <person name="Romanel E."/>
            <person name="Sanders W.S."/>
            <person name="Szadkowski E."/>
            <person name="Tan X."/>
            <person name="Tang H."/>
            <person name="Xu C."/>
            <person name="Wang J."/>
            <person name="Wang Z."/>
            <person name="Zhang D."/>
            <person name="Zhang L."/>
            <person name="Ashrafi H."/>
            <person name="Bedon F."/>
            <person name="Bowers J.E."/>
            <person name="Brubaker C.L."/>
            <person name="Chee P.W."/>
            <person name="Das S."/>
            <person name="Gingle A.R."/>
            <person name="Haigler C.H."/>
            <person name="Harker D."/>
            <person name="Hoffmann L.V."/>
            <person name="Hovav R."/>
            <person name="Jones D.C."/>
            <person name="Lemke C."/>
            <person name="Mansoor S."/>
            <person name="ur Rahman M."/>
            <person name="Rainville L.N."/>
            <person name="Rambani A."/>
            <person name="Reddy U.K."/>
            <person name="Rong J.K."/>
            <person name="Saranga Y."/>
            <person name="Scheffler B.E."/>
            <person name="Scheffler J.A."/>
            <person name="Stelly D.M."/>
            <person name="Triplett B.A."/>
            <person name="Van Deynze A."/>
            <person name="Vaslin M.F."/>
            <person name="Waghmare V.N."/>
            <person name="Walford S.A."/>
            <person name="Wright R.J."/>
            <person name="Zaki E.A."/>
            <person name="Zhang T."/>
            <person name="Dennis E.S."/>
            <person name="Mayer K.F."/>
            <person name="Peterson D.G."/>
            <person name="Rokhsar D.S."/>
            <person name="Wang X."/>
            <person name="Schmutz J."/>
        </authorList>
    </citation>
    <scope>NUCLEOTIDE SEQUENCE [LARGE SCALE GENOMIC DNA]</scope>
</reference>
<dbReference type="PANTHER" id="PTHR31669:SF293">
    <property type="entry name" value="PROTEIN FAR1-RELATED SEQUENCE"/>
    <property type="match status" value="1"/>
</dbReference>